<dbReference type="EMBL" id="CP015118">
    <property type="protein sequence ID" value="ARN20275.1"/>
    <property type="molecule type" value="Genomic_DNA"/>
</dbReference>
<dbReference type="AlphaFoldDB" id="A0A1W6L7K1"/>
<protein>
    <submittedName>
        <fullName evidence="7">MFS transporter</fullName>
    </submittedName>
</protein>
<dbReference type="PANTHER" id="PTHR23517:SF3">
    <property type="entry name" value="INTEGRAL MEMBRANE TRANSPORT PROTEIN"/>
    <property type="match status" value="1"/>
</dbReference>
<dbReference type="STRING" id="946333.A4W93_10380"/>
<dbReference type="Pfam" id="PF07690">
    <property type="entry name" value="MFS_1"/>
    <property type="match status" value="1"/>
</dbReference>
<dbReference type="PROSITE" id="PS50850">
    <property type="entry name" value="MFS"/>
    <property type="match status" value="1"/>
</dbReference>
<organism evidence="7 8">
    <name type="scientific">Piscinibacter gummiphilus</name>
    <dbReference type="NCBI Taxonomy" id="946333"/>
    <lineage>
        <taxon>Bacteria</taxon>
        <taxon>Pseudomonadati</taxon>
        <taxon>Pseudomonadota</taxon>
        <taxon>Betaproteobacteria</taxon>
        <taxon>Burkholderiales</taxon>
        <taxon>Sphaerotilaceae</taxon>
        <taxon>Piscinibacter</taxon>
    </lineage>
</organism>
<evidence type="ECO:0000256" key="5">
    <source>
        <dbReference type="ARBA" id="ARBA00022989"/>
    </source>
</evidence>
<dbReference type="KEGG" id="rgu:A4W93_10380"/>
<dbReference type="GO" id="GO:0022857">
    <property type="term" value="F:transmembrane transporter activity"/>
    <property type="evidence" value="ECO:0007669"/>
    <property type="project" value="InterPro"/>
</dbReference>
<evidence type="ECO:0000256" key="6">
    <source>
        <dbReference type="ARBA" id="ARBA00023136"/>
    </source>
</evidence>
<dbReference type="OrthoDB" id="4822895at2"/>
<keyword evidence="8" id="KW-1185">Reference proteome</keyword>
<keyword evidence="5" id="KW-1133">Transmembrane helix</keyword>
<dbReference type="InterPro" id="IPR011701">
    <property type="entry name" value="MFS"/>
</dbReference>
<keyword evidence="6" id="KW-0472">Membrane</keyword>
<dbReference type="Gene3D" id="1.20.1250.20">
    <property type="entry name" value="MFS general substrate transporter like domains"/>
    <property type="match status" value="1"/>
</dbReference>
<gene>
    <name evidence="7" type="ORF">A4W93_10380</name>
</gene>
<evidence type="ECO:0000256" key="2">
    <source>
        <dbReference type="ARBA" id="ARBA00022448"/>
    </source>
</evidence>
<dbReference type="InterPro" id="IPR036259">
    <property type="entry name" value="MFS_trans_sf"/>
</dbReference>
<dbReference type="Proteomes" id="UP000193427">
    <property type="component" value="Chromosome"/>
</dbReference>
<accession>A0A1W6L7K1</accession>
<dbReference type="SUPFAM" id="SSF103473">
    <property type="entry name" value="MFS general substrate transporter"/>
    <property type="match status" value="1"/>
</dbReference>
<proteinExistence type="predicted"/>
<evidence type="ECO:0000256" key="3">
    <source>
        <dbReference type="ARBA" id="ARBA00022475"/>
    </source>
</evidence>
<dbReference type="GO" id="GO:0005886">
    <property type="term" value="C:plasma membrane"/>
    <property type="evidence" value="ECO:0007669"/>
    <property type="project" value="UniProtKB-SubCell"/>
</dbReference>
<dbReference type="InterPro" id="IPR020846">
    <property type="entry name" value="MFS_dom"/>
</dbReference>
<keyword evidence="2" id="KW-0813">Transport</keyword>
<evidence type="ECO:0000256" key="1">
    <source>
        <dbReference type="ARBA" id="ARBA00004651"/>
    </source>
</evidence>
<reference evidence="7 8" key="1">
    <citation type="submission" date="2016-04" db="EMBL/GenBank/DDBJ databases">
        <title>Complete genome sequence of natural rubber-degrading, novel Gram-negative bacterium, Rhizobacter gummiphilus strain NS21.</title>
        <authorList>
            <person name="Tabata M."/>
            <person name="Kasai D."/>
            <person name="Fukuda M."/>
        </authorList>
    </citation>
    <scope>NUCLEOTIDE SEQUENCE [LARGE SCALE GENOMIC DNA]</scope>
    <source>
        <strain evidence="7 8">NS21</strain>
    </source>
</reference>
<dbReference type="InterPro" id="IPR050171">
    <property type="entry name" value="MFS_Transporters"/>
</dbReference>
<name>A0A1W6L7K1_9BURK</name>
<sequence length="394" mass="40790">MAPSFYRPLLALILGQVSLHSAMAGVRLAAPLQSLHEGRSAASVGLLLALFALAPVVLAIPGGRLADRLGYHRPLRIATALSVAGALLAAVAGGHYLVLCLSAMLSGAGANLGLIVVQRSAGRMSSDPTVRLKVFSWLGMAPALSNLLGPVLVGLLIDGAGFQVAFGAMALLPLMALAIARLVPVEAPLPAAAPLAEAARPRRVWDLLRSPDVRRLLLLNWLLSASWDVHSFVVPILGHERGLDATAIGFVLGTFAASVAVVRFAIPVIAHRLTERQVLVGATLATGAVLAVYPFAHPAWAMALCAALLGIPLGSVQPMVMSLLHEATPHERHGEAIALRSMSLNLSSSVMPLCFGALGAALGAGVLFWLMGGLVAGAGSLQARRIRERPPAAS</sequence>
<dbReference type="RefSeq" id="WP_085750546.1">
    <property type="nucleotide sequence ID" value="NZ_BSPR01000014.1"/>
</dbReference>
<keyword evidence="4" id="KW-0812">Transmembrane</keyword>
<evidence type="ECO:0000313" key="8">
    <source>
        <dbReference type="Proteomes" id="UP000193427"/>
    </source>
</evidence>
<comment type="subcellular location">
    <subcellularLocation>
        <location evidence="1">Cell membrane</location>
        <topology evidence="1">Multi-pass membrane protein</topology>
    </subcellularLocation>
</comment>
<evidence type="ECO:0000313" key="7">
    <source>
        <dbReference type="EMBL" id="ARN20275.1"/>
    </source>
</evidence>
<dbReference type="PANTHER" id="PTHR23517">
    <property type="entry name" value="RESISTANCE PROTEIN MDTM, PUTATIVE-RELATED-RELATED"/>
    <property type="match status" value="1"/>
</dbReference>
<evidence type="ECO:0000256" key="4">
    <source>
        <dbReference type="ARBA" id="ARBA00022692"/>
    </source>
</evidence>
<keyword evidence="3" id="KW-1003">Cell membrane</keyword>